<keyword evidence="2" id="KW-1185">Reference proteome</keyword>
<dbReference type="AlphaFoldDB" id="U5DMI0"/>
<proteinExistence type="predicted"/>
<name>U5DMI0_9CHRO</name>
<dbReference type="EMBL" id="ASSJ01000041">
    <property type="protein sequence ID" value="ERN41809.1"/>
    <property type="molecule type" value="Genomic_DNA"/>
</dbReference>
<reference evidence="1 2" key="1">
    <citation type="submission" date="2013-05" db="EMBL/GenBank/DDBJ databases">
        <title>Draft genome sequence of Rubidibacter lacunae KORDI 51-2.</title>
        <authorList>
            <person name="Choi D.H."/>
            <person name="Noh J.H."/>
            <person name="Kwon K.-K."/>
            <person name="Lee J.-H."/>
            <person name="Ryu J.-Y."/>
        </authorList>
    </citation>
    <scope>NUCLEOTIDE SEQUENCE [LARGE SCALE GENOMIC DNA]</scope>
    <source>
        <strain evidence="1 2">KORDI 51-2</strain>
    </source>
</reference>
<protein>
    <submittedName>
        <fullName evidence="1">Uncharacterized protein</fullName>
    </submittedName>
</protein>
<comment type="caution">
    <text evidence="1">The sequence shown here is derived from an EMBL/GenBank/DDBJ whole genome shotgun (WGS) entry which is preliminary data.</text>
</comment>
<evidence type="ECO:0000313" key="1">
    <source>
        <dbReference type="EMBL" id="ERN41809.1"/>
    </source>
</evidence>
<sequence length="99" mass="11489">MQPIVYTAIHSLLNYQSSRNDGQPLFCQDINRKTSHPRKLTLRTRSKLNRAQPAAILKKVDFLLGKYDAVRLEKGKYLHKKFVFCNDRQLTLNKGCKVV</sequence>
<dbReference type="InParanoid" id="U5DMI0"/>
<evidence type="ECO:0000313" key="2">
    <source>
        <dbReference type="Proteomes" id="UP000016960"/>
    </source>
</evidence>
<gene>
    <name evidence="1" type="ORF">KR51_00016620</name>
</gene>
<dbReference type="Proteomes" id="UP000016960">
    <property type="component" value="Unassembled WGS sequence"/>
</dbReference>
<organism evidence="1 2">
    <name type="scientific">Rubidibacter lacunae KORDI 51-2</name>
    <dbReference type="NCBI Taxonomy" id="582515"/>
    <lineage>
        <taxon>Bacteria</taxon>
        <taxon>Bacillati</taxon>
        <taxon>Cyanobacteriota</taxon>
        <taxon>Cyanophyceae</taxon>
        <taxon>Oscillatoriophycideae</taxon>
        <taxon>Chroococcales</taxon>
        <taxon>Aphanothecaceae</taxon>
        <taxon>Rubidibacter</taxon>
    </lineage>
</organism>
<accession>U5DMI0</accession>